<proteinExistence type="predicted"/>
<name>A0ABX9KKT4_9FUSO</name>
<evidence type="ECO:0000313" key="1">
    <source>
        <dbReference type="EMBL" id="REI43143.1"/>
    </source>
</evidence>
<protein>
    <recommendedName>
        <fullName evidence="3">SD-repeat containing protein B domain-containing protein</fullName>
    </recommendedName>
</protein>
<evidence type="ECO:0000313" key="2">
    <source>
        <dbReference type="Proteomes" id="UP000263486"/>
    </source>
</evidence>
<sequence>MMMKKKIIIFLLLFSMISFGEEFKGNYEEGYIEIDVNKKIKYSFFPIYMDYEMEEPYIGVMNLFALTMSRGMKIDREKKMIYGRMGERDYKFYYGDTKYITGEEDVYIRGTDLSRVFELKEYNWNTETYLMKIKTKFKTPYEIYLEQEKKLKELGAEGKEEIEEEDVYSQERKLFTPGVLRPRYTNYNLEEDEGTVSVRYDTHMLYGDFTTTGFIHPDAYLGYTALTYNEIIDEKSIIVGDVYMQTYEFLGSKRLTGLAVQEWNGVGDIEIGQTTIRGFAPFNSNVELYRNGSLYKFTRVGEDGSYIFENINIQNYNDIYTIKIYHFDGSIEIRQVSMMSGDKILKKGEVDYGLLIGTYREINGEEEGEKVDLEEKEVEGNIKIAYGLTNNLTIGAEYINDLTENREGQTIYNYPTELAGLNLYYTTGAVKYPTYFEFSEIYDIEYDTENRYNHIGKIRQRFGGNVLSLEGYMYSDFIAFLEGYENRYIVDWRGVINKHWGYNLKYDNLDKFGEVEEYGSTGIYRNKDNTTHELGVTYPFSEDYGKSRLYYNYSNSDIKIYDTSLNFILQINSDFQDFEDETDLKVALKTAENNKIKAGVFVKYNSENEYEAGLEVRYKVFNWLEVIGDLTHDDDETDYSVGVDVEKTIILEKPFTSNSNPSPSRSWMEGKVFMDDNNNDQFDEGEVLLEGVEVKVGRKKGVTGTDGVYFIDDISSYEVKDFEVNIETLDPMLEAANEKKYVKLYPATGGHMDIPVQQISVIMGNLEFRGAGVDGVKHFPIISQLYIQLKTLDGKTVMEQRVEPEGFYMLDKVLPGEYILEMDYRGEGRLNFEEKTKKLNVKLDKYGSYYEDYNFKVISYEKE</sequence>
<gene>
    <name evidence="1" type="ORF">DYH56_00380</name>
</gene>
<comment type="caution">
    <text evidence="1">The sequence shown here is derived from an EMBL/GenBank/DDBJ whole genome shotgun (WGS) entry which is preliminary data.</text>
</comment>
<dbReference type="Proteomes" id="UP000263486">
    <property type="component" value="Unassembled WGS sequence"/>
</dbReference>
<organism evidence="1 2">
    <name type="scientific">Psychrilyobacter piezotolerans</name>
    <dbReference type="NCBI Taxonomy" id="2293438"/>
    <lineage>
        <taxon>Bacteria</taxon>
        <taxon>Fusobacteriati</taxon>
        <taxon>Fusobacteriota</taxon>
        <taxon>Fusobacteriia</taxon>
        <taxon>Fusobacteriales</taxon>
        <taxon>Fusobacteriaceae</taxon>
        <taxon>Psychrilyobacter</taxon>
    </lineage>
</organism>
<dbReference type="EMBL" id="QUAJ01000001">
    <property type="protein sequence ID" value="REI43143.1"/>
    <property type="molecule type" value="Genomic_DNA"/>
</dbReference>
<reference evidence="1 2" key="1">
    <citation type="submission" date="2018-08" db="EMBL/GenBank/DDBJ databases">
        <title>Draft genome sequence of Psychrilyobacter sp. strain SD5 isolated from Black Sea water.</title>
        <authorList>
            <person name="Yadav S."/>
            <person name="Villanueva L."/>
            <person name="Damste J.S.S."/>
        </authorList>
    </citation>
    <scope>NUCLEOTIDE SEQUENCE [LARGE SCALE GENOMIC DNA]</scope>
    <source>
        <strain evidence="1 2">SD5</strain>
    </source>
</reference>
<keyword evidence="2" id="KW-1185">Reference proteome</keyword>
<dbReference type="Gene3D" id="2.60.40.3110">
    <property type="match status" value="1"/>
</dbReference>
<evidence type="ECO:0008006" key="3">
    <source>
        <dbReference type="Google" id="ProtNLM"/>
    </source>
</evidence>
<accession>A0ABX9KKT4</accession>